<comment type="similarity">
    <text evidence="2">Belongs to the OmpP1/FadL family.</text>
</comment>
<evidence type="ECO:0000256" key="4">
    <source>
        <dbReference type="ARBA" id="ARBA00022692"/>
    </source>
</evidence>
<evidence type="ECO:0008006" key="10">
    <source>
        <dbReference type="Google" id="ProtNLM"/>
    </source>
</evidence>
<evidence type="ECO:0000313" key="8">
    <source>
        <dbReference type="EMBL" id="PWB70564.1"/>
    </source>
</evidence>
<dbReference type="Proteomes" id="UP000250918">
    <property type="component" value="Unassembled WGS sequence"/>
</dbReference>
<proteinExistence type="inferred from homology"/>
<dbReference type="PANTHER" id="PTHR35093">
    <property type="entry name" value="OUTER MEMBRANE PROTEIN NMB0088-RELATED"/>
    <property type="match status" value="1"/>
</dbReference>
<evidence type="ECO:0000313" key="9">
    <source>
        <dbReference type="Proteomes" id="UP000250918"/>
    </source>
</evidence>
<evidence type="ECO:0000256" key="6">
    <source>
        <dbReference type="ARBA" id="ARBA00023136"/>
    </source>
</evidence>
<dbReference type="Gene3D" id="2.40.160.60">
    <property type="entry name" value="Outer membrane protein transport protein (OMPP1/FadL/TodX)"/>
    <property type="match status" value="1"/>
</dbReference>
<name>A0A855X2D2_9BACT</name>
<keyword evidence="4" id="KW-0812">Transmembrane</keyword>
<dbReference type="InterPro" id="IPR005017">
    <property type="entry name" value="OMPP1/FadL/TodX"/>
</dbReference>
<organism evidence="8 9">
    <name type="scientific">candidate division GN15 bacterium</name>
    <dbReference type="NCBI Taxonomy" id="2072418"/>
    <lineage>
        <taxon>Bacteria</taxon>
        <taxon>candidate division GN15</taxon>
    </lineage>
</organism>
<keyword evidence="3" id="KW-1134">Transmembrane beta strand</keyword>
<sequence>MMCVFDKGDTRMGIIRISARALLAITVISASVLAAGFENTGVGIQAQAMGGAFRGVANDWTATYYNPAGLAYMTDNQWGVESAFLHFRDELTPDYRYGGLDTVTGFYNGLAIYNQHAVLTNPTGGIVGKLPILGETVWGLSIYQPFDQNINWNLYQPPRAYNDSLSAPGQQYGVNLDVVAFQFTAAREIKPGKMSLGLGIQLLRADLVYRDLKFRSTPMTTSPYTDVPYSHIPEFLYSDGNGWGLGLRAGMMYKLNEKANLGVTAALPFNITVKGDARLDFLMPMIKSTRNKQTDPNSVEYLFASGRNVSLSRAFETKLKLPASFGVGLSYKVTEKFLVALDGEYTLWSTFDGFDFALASGDGLSGAAADPSVSSFFTSDVSTVVDWRNTIKAALGGRYNVSPALTVLAGLSVDQGVDPNKVGFTPQFVDTGTKLGFNGGLQLHLQTWDLGLGGTIISNPDLTVDRTYESDGSLLGFPGLYKATTFETILSIARRF</sequence>
<reference evidence="8 9" key="1">
    <citation type="journal article" date="2018" name="ISME J.">
        <title>A methanotrophic archaeon couples anaerobic oxidation of methane to Fe(III) reduction.</title>
        <authorList>
            <person name="Cai C."/>
            <person name="Leu A.O."/>
            <person name="Xie G.J."/>
            <person name="Guo J."/>
            <person name="Feng Y."/>
            <person name="Zhao J.X."/>
            <person name="Tyson G.W."/>
            <person name="Yuan Z."/>
            <person name="Hu S."/>
        </authorList>
    </citation>
    <scope>NUCLEOTIDE SEQUENCE [LARGE SCALE GENOMIC DNA]</scope>
    <source>
        <strain evidence="8">FeB_12</strain>
    </source>
</reference>
<keyword evidence="7" id="KW-0998">Cell outer membrane</keyword>
<dbReference type="GO" id="GO:0009279">
    <property type="term" value="C:cell outer membrane"/>
    <property type="evidence" value="ECO:0007669"/>
    <property type="project" value="UniProtKB-SubCell"/>
</dbReference>
<comment type="caution">
    <text evidence="8">The sequence shown here is derived from an EMBL/GenBank/DDBJ whole genome shotgun (WGS) entry which is preliminary data.</text>
</comment>
<keyword evidence="5" id="KW-0732">Signal</keyword>
<dbReference type="PANTHER" id="PTHR35093:SF8">
    <property type="entry name" value="OUTER MEMBRANE PROTEIN NMB0088-RELATED"/>
    <property type="match status" value="1"/>
</dbReference>
<dbReference type="GO" id="GO:0015483">
    <property type="term" value="F:long-chain fatty acid transporting porin activity"/>
    <property type="evidence" value="ECO:0007669"/>
    <property type="project" value="TreeGrafter"/>
</dbReference>
<dbReference type="AlphaFoldDB" id="A0A855X2D2"/>
<accession>A0A855X2D2</accession>
<keyword evidence="6" id="KW-0472">Membrane</keyword>
<evidence type="ECO:0000256" key="3">
    <source>
        <dbReference type="ARBA" id="ARBA00022452"/>
    </source>
</evidence>
<gene>
    <name evidence="8" type="ORF">C3F09_08940</name>
</gene>
<dbReference type="EMBL" id="PQAP01000141">
    <property type="protein sequence ID" value="PWB70564.1"/>
    <property type="molecule type" value="Genomic_DNA"/>
</dbReference>
<evidence type="ECO:0000256" key="7">
    <source>
        <dbReference type="ARBA" id="ARBA00023237"/>
    </source>
</evidence>
<protein>
    <recommendedName>
        <fullName evidence="10">Long-chain fatty acid transporter</fullName>
    </recommendedName>
</protein>
<evidence type="ECO:0000256" key="5">
    <source>
        <dbReference type="ARBA" id="ARBA00022729"/>
    </source>
</evidence>
<dbReference type="SUPFAM" id="SSF56935">
    <property type="entry name" value="Porins"/>
    <property type="match status" value="1"/>
</dbReference>
<comment type="subcellular location">
    <subcellularLocation>
        <location evidence="1">Cell outer membrane</location>
        <topology evidence="1">Multi-pass membrane protein</topology>
    </subcellularLocation>
</comment>
<evidence type="ECO:0000256" key="2">
    <source>
        <dbReference type="ARBA" id="ARBA00008163"/>
    </source>
</evidence>
<dbReference type="Pfam" id="PF03349">
    <property type="entry name" value="Toluene_X"/>
    <property type="match status" value="1"/>
</dbReference>
<evidence type="ECO:0000256" key="1">
    <source>
        <dbReference type="ARBA" id="ARBA00004571"/>
    </source>
</evidence>